<feature type="compositionally biased region" description="Basic residues" evidence="1">
    <location>
        <begin position="207"/>
        <end position="220"/>
    </location>
</feature>
<evidence type="ECO:0000256" key="1">
    <source>
        <dbReference type="SAM" id="MobiDB-lite"/>
    </source>
</evidence>
<organism evidence="2 3">
    <name type="scientific">Pelagomonas calceolata</name>
    <dbReference type="NCBI Taxonomy" id="35677"/>
    <lineage>
        <taxon>Eukaryota</taxon>
        <taxon>Sar</taxon>
        <taxon>Stramenopiles</taxon>
        <taxon>Ochrophyta</taxon>
        <taxon>Pelagophyceae</taxon>
        <taxon>Pelagomonadales</taxon>
        <taxon>Pelagomonadaceae</taxon>
        <taxon>Pelagomonas</taxon>
    </lineage>
</organism>
<feature type="compositionally biased region" description="Basic and acidic residues" evidence="1">
    <location>
        <begin position="225"/>
        <end position="251"/>
    </location>
</feature>
<feature type="region of interest" description="Disordered" evidence="1">
    <location>
        <begin position="31"/>
        <end position="57"/>
    </location>
</feature>
<dbReference type="Proteomes" id="UP000789595">
    <property type="component" value="Unassembled WGS sequence"/>
</dbReference>
<dbReference type="AlphaFoldDB" id="A0A8J2WI17"/>
<evidence type="ECO:0000313" key="2">
    <source>
        <dbReference type="EMBL" id="CAH0369315.1"/>
    </source>
</evidence>
<name>A0A8J2WI17_9STRA</name>
<comment type="caution">
    <text evidence="2">The sequence shown here is derived from an EMBL/GenBank/DDBJ whole genome shotgun (WGS) entry which is preliminary data.</text>
</comment>
<keyword evidence="3" id="KW-1185">Reference proteome</keyword>
<sequence length="593" mass="66094">MGGPAAPRSYAEYKPRTETLRRARLYGCSTRDPLLRKIRRKKPAPPPIPEQKPAPEPVPVDLHERLFAYHHQRTEPRPVVGREGHFYAGNAVVPPGSMRGAAYRYGGRGASTIVRRSADRTNKGVPSVTSFEAASVSLLADEWAPPLRNETLGYVAGPSTTFSCRCWPDEARFPGAGAFAKNVLKETFRGSEFYSSQTTATLAEVGRRKKERLRRSRARPKSASIRRDTYGHLVDGREPVPRGPQHVDPRARRQHRQTKATHDFHSARPLKRQPLLTTRRPRSAPSKRPPTNTNDDTHVYHQSGKNLILERNETREEVIRRVQLERFRKDDRKAQLKWQALKAFLRACELHFLLDRTVIEAEAPLLVKVADLFDAKKTVSRSNFRAAVASLNGDHFEALWEHFGGDDGLNALGLLLALRLLADTYPGTSRREPLEAKLPGLLELFERSGGGVDDLSQLFCVASKSDDERHSIKTLLELRLRPMVNGLLGDGVLSAQIINSALSRCPELFHALKEQAAHACIAKNVVKTDLGRARDAVASQSPVVFSDDEEDLEDAIADDEYVDVDGVVRPKGLGVHNSLINWTNKAVPLGQTV</sequence>
<evidence type="ECO:0000313" key="3">
    <source>
        <dbReference type="Proteomes" id="UP000789595"/>
    </source>
</evidence>
<feature type="compositionally biased region" description="Pro residues" evidence="1">
    <location>
        <begin position="44"/>
        <end position="57"/>
    </location>
</feature>
<dbReference type="EMBL" id="CAKKNE010000002">
    <property type="protein sequence ID" value="CAH0369315.1"/>
    <property type="molecule type" value="Genomic_DNA"/>
</dbReference>
<feature type="region of interest" description="Disordered" evidence="1">
    <location>
        <begin position="204"/>
        <end position="299"/>
    </location>
</feature>
<protein>
    <submittedName>
        <fullName evidence="2">Uncharacterized protein</fullName>
    </submittedName>
</protein>
<gene>
    <name evidence="2" type="ORF">PECAL_2P24350</name>
</gene>
<reference evidence="2" key="1">
    <citation type="submission" date="2021-11" db="EMBL/GenBank/DDBJ databases">
        <authorList>
            <consortium name="Genoscope - CEA"/>
            <person name="William W."/>
        </authorList>
    </citation>
    <scope>NUCLEOTIDE SEQUENCE</scope>
</reference>
<accession>A0A8J2WI17</accession>
<proteinExistence type="predicted"/>